<comment type="caution">
    <text evidence="4">The sequence shown here is derived from an EMBL/GenBank/DDBJ whole genome shotgun (WGS) entry which is preliminary data.</text>
</comment>
<dbReference type="PANTHER" id="PTHR43991:SF12">
    <property type="entry name" value="WD REPEAT PROTEIN (AFU_ORTHOLOGUE AFUA_8G05640)"/>
    <property type="match status" value="1"/>
</dbReference>
<dbReference type="Gene3D" id="2.130.10.10">
    <property type="entry name" value="YVTN repeat-like/Quinoprotein amine dehydrogenase"/>
    <property type="match status" value="1"/>
</dbReference>
<dbReference type="PROSITE" id="PS50294">
    <property type="entry name" value="WD_REPEATS_REGION"/>
    <property type="match status" value="1"/>
</dbReference>
<dbReference type="Proteomes" id="UP001431209">
    <property type="component" value="Unassembled WGS sequence"/>
</dbReference>
<dbReference type="PROSITE" id="PS00678">
    <property type="entry name" value="WD_REPEATS_1"/>
    <property type="match status" value="1"/>
</dbReference>
<dbReference type="Pfam" id="PF00400">
    <property type="entry name" value="WD40"/>
    <property type="match status" value="1"/>
</dbReference>
<dbReference type="PROSITE" id="PS50082">
    <property type="entry name" value="WD_REPEATS_2"/>
    <property type="match status" value="1"/>
</dbReference>
<keyword evidence="1 3" id="KW-0853">WD repeat</keyword>
<reference evidence="4 5" key="1">
    <citation type="submission" date="2024-03" db="EMBL/GenBank/DDBJ databases">
        <title>The Acrasis kona genome and developmental transcriptomes reveal deep origins of eukaryotic multicellular pathways.</title>
        <authorList>
            <person name="Sheikh S."/>
            <person name="Fu C.-J."/>
            <person name="Brown M.W."/>
            <person name="Baldauf S.L."/>
        </authorList>
    </citation>
    <scope>NUCLEOTIDE SEQUENCE [LARGE SCALE GENOMIC DNA]</scope>
    <source>
        <strain evidence="4 5">ATCC MYA-3509</strain>
    </source>
</reference>
<protein>
    <submittedName>
        <fullName evidence="4">WD repeat-containing protein</fullName>
    </submittedName>
</protein>
<dbReference type="SMART" id="SM00320">
    <property type="entry name" value="WD40"/>
    <property type="match status" value="2"/>
</dbReference>
<name>A0AAW2ZNA5_9EUKA</name>
<proteinExistence type="predicted"/>
<organism evidence="4 5">
    <name type="scientific">Acrasis kona</name>
    <dbReference type="NCBI Taxonomy" id="1008807"/>
    <lineage>
        <taxon>Eukaryota</taxon>
        <taxon>Discoba</taxon>
        <taxon>Heterolobosea</taxon>
        <taxon>Tetramitia</taxon>
        <taxon>Eutetramitia</taxon>
        <taxon>Acrasidae</taxon>
        <taxon>Acrasis</taxon>
    </lineage>
</organism>
<dbReference type="SUPFAM" id="SSF50978">
    <property type="entry name" value="WD40 repeat-like"/>
    <property type="match status" value="1"/>
</dbReference>
<evidence type="ECO:0000313" key="5">
    <source>
        <dbReference type="Proteomes" id="UP001431209"/>
    </source>
</evidence>
<keyword evidence="5" id="KW-1185">Reference proteome</keyword>
<evidence type="ECO:0000313" key="4">
    <source>
        <dbReference type="EMBL" id="KAL0490903.1"/>
    </source>
</evidence>
<dbReference type="AlphaFoldDB" id="A0AAW2ZNA5"/>
<feature type="repeat" description="WD" evidence="3">
    <location>
        <begin position="295"/>
        <end position="337"/>
    </location>
</feature>
<accession>A0AAW2ZNA5</accession>
<gene>
    <name evidence="4" type="ORF">AKO1_009825</name>
</gene>
<evidence type="ECO:0000256" key="3">
    <source>
        <dbReference type="PROSITE-ProRule" id="PRU00221"/>
    </source>
</evidence>
<evidence type="ECO:0000256" key="1">
    <source>
        <dbReference type="ARBA" id="ARBA00022574"/>
    </source>
</evidence>
<dbReference type="InterPro" id="IPR015943">
    <property type="entry name" value="WD40/YVTN_repeat-like_dom_sf"/>
</dbReference>
<evidence type="ECO:0000256" key="2">
    <source>
        <dbReference type="ARBA" id="ARBA00022737"/>
    </source>
</evidence>
<dbReference type="InterPro" id="IPR036322">
    <property type="entry name" value="WD40_repeat_dom_sf"/>
</dbReference>
<dbReference type="InterPro" id="IPR019775">
    <property type="entry name" value="WD40_repeat_CS"/>
</dbReference>
<keyword evidence="2" id="KW-0677">Repeat</keyword>
<dbReference type="PANTHER" id="PTHR43991">
    <property type="entry name" value="WD REPEAT PROTEIN (AFU_ORTHOLOGUE AFUA_8G05640)-RELATED"/>
    <property type="match status" value="1"/>
</dbReference>
<dbReference type="InterPro" id="IPR001680">
    <property type="entry name" value="WD40_rpt"/>
</dbReference>
<dbReference type="EMBL" id="JAOPGA020001734">
    <property type="protein sequence ID" value="KAL0490903.1"/>
    <property type="molecule type" value="Genomic_DNA"/>
</dbReference>
<sequence length="430" mass="48216">MAHEKRTPISSFTWDFDNKFISYLAFNDDTTREQAEGIGKDVQGIPWRSHPEYSRSKYRFERMSYCDTFPNTVEESKPLGDLSDVEDRFISNENGCFYNFRQNVRAASCSMTHFQLRHLVSATSPYQVYHMDDFSIWEWNGSASKNKLRGTQTKVMDLKKGGVGGLSNQYEDDPGMGVLVSTMAANENLVAVGGFKGECIVKNVSTESIVFNKRLTDNKSAITNYIDLNGDKTLISSNDHFVRIFDTGTFTMTQSFSFGYCINNAVKKDKMMTLVGDTDVISICEVESGKELYSLKGHLDFSFASAWHPCNSHIVATGSQDNTIRIWDLRKADKSLKAIVGCLGAIRSLRYSEDGKFLAASEPADFVHVYDVGADYTREQQLDIFGEVTGIAFGRGDGGLNLFVGVFDKNYKSLMEFERNTIATVDTILL</sequence>